<name>A0A9N7YCW9_PLEPL</name>
<evidence type="ECO:0000313" key="2">
    <source>
        <dbReference type="EMBL" id="CAB1421083.1"/>
    </source>
</evidence>
<accession>A0A9N7YCW9</accession>
<reference evidence="2" key="1">
    <citation type="submission" date="2020-03" db="EMBL/GenBank/DDBJ databases">
        <authorList>
            <person name="Weist P."/>
        </authorList>
    </citation>
    <scope>NUCLEOTIDE SEQUENCE</scope>
</reference>
<evidence type="ECO:0000313" key="3">
    <source>
        <dbReference type="Proteomes" id="UP001153269"/>
    </source>
</evidence>
<gene>
    <name evidence="2" type="ORF">PLEPLA_LOCUS8964</name>
</gene>
<feature type="compositionally biased region" description="Polar residues" evidence="1">
    <location>
        <begin position="14"/>
        <end position="23"/>
    </location>
</feature>
<evidence type="ECO:0000256" key="1">
    <source>
        <dbReference type="SAM" id="MobiDB-lite"/>
    </source>
</evidence>
<comment type="caution">
    <text evidence="2">The sequence shown here is derived from an EMBL/GenBank/DDBJ whole genome shotgun (WGS) entry which is preliminary data.</text>
</comment>
<sequence length="148" mass="16030">MASPSHTAPGFMGESSTATMISTTHKRSSRCVLRCTRLALSGGGQQPRDLATERLRDSPGAGRISDGYDVTEKTHRLSFCSSRLKPAAFPNLSVIAPPPGRRGNPECLEVEPAPPCLAHVYRTSQCLCCRGSDSGLWKLCYFYPVIIC</sequence>
<dbReference type="Proteomes" id="UP001153269">
    <property type="component" value="Unassembled WGS sequence"/>
</dbReference>
<dbReference type="EMBL" id="CADEAL010000502">
    <property type="protein sequence ID" value="CAB1421083.1"/>
    <property type="molecule type" value="Genomic_DNA"/>
</dbReference>
<organism evidence="2 3">
    <name type="scientific">Pleuronectes platessa</name>
    <name type="common">European plaice</name>
    <dbReference type="NCBI Taxonomy" id="8262"/>
    <lineage>
        <taxon>Eukaryota</taxon>
        <taxon>Metazoa</taxon>
        <taxon>Chordata</taxon>
        <taxon>Craniata</taxon>
        <taxon>Vertebrata</taxon>
        <taxon>Euteleostomi</taxon>
        <taxon>Actinopterygii</taxon>
        <taxon>Neopterygii</taxon>
        <taxon>Teleostei</taxon>
        <taxon>Neoteleostei</taxon>
        <taxon>Acanthomorphata</taxon>
        <taxon>Carangaria</taxon>
        <taxon>Pleuronectiformes</taxon>
        <taxon>Pleuronectoidei</taxon>
        <taxon>Pleuronectidae</taxon>
        <taxon>Pleuronectes</taxon>
    </lineage>
</organism>
<proteinExistence type="predicted"/>
<keyword evidence="3" id="KW-1185">Reference proteome</keyword>
<dbReference type="AlphaFoldDB" id="A0A9N7YCW9"/>
<protein>
    <submittedName>
        <fullName evidence="2">Uncharacterized protein</fullName>
    </submittedName>
</protein>
<feature type="region of interest" description="Disordered" evidence="1">
    <location>
        <begin position="1"/>
        <end position="23"/>
    </location>
</feature>